<organism evidence="1 2">
    <name type="scientific">Arabidopsis suecica</name>
    <name type="common">Swedish thale-cress</name>
    <name type="synonym">Cardaminopsis suecica</name>
    <dbReference type="NCBI Taxonomy" id="45249"/>
    <lineage>
        <taxon>Eukaryota</taxon>
        <taxon>Viridiplantae</taxon>
        <taxon>Streptophyta</taxon>
        <taxon>Embryophyta</taxon>
        <taxon>Tracheophyta</taxon>
        <taxon>Spermatophyta</taxon>
        <taxon>Magnoliopsida</taxon>
        <taxon>eudicotyledons</taxon>
        <taxon>Gunneridae</taxon>
        <taxon>Pentapetalae</taxon>
        <taxon>rosids</taxon>
        <taxon>malvids</taxon>
        <taxon>Brassicales</taxon>
        <taxon>Brassicaceae</taxon>
        <taxon>Camelineae</taxon>
        <taxon>Arabidopsis</taxon>
    </lineage>
</organism>
<name>A0A8T2AI91_ARASU</name>
<gene>
    <name evidence="1" type="ORF">ISN44_As09g002630</name>
</gene>
<accession>A0A8T2AI91</accession>
<evidence type="ECO:0000313" key="1">
    <source>
        <dbReference type="EMBL" id="KAG7571856.1"/>
    </source>
</evidence>
<protein>
    <submittedName>
        <fullName evidence="1">Uncharacterized protein</fullName>
    </submittedName>
</protein>
<dbReference type="Proteomes" id="UP000694251">
    <property type="component" value="Chromosome 9"/>
</dbReference>
<dbReference type="AlphaFoldDB" id="A0A8T2AI91"/>
<reference evidence="1 2" key="1">
    <citation type="submission" date="2020-12" db="EMBL/GenBank/DDBJ databases">
        <title>Concerted genomic and epigenomic changes stabilize Arabidopsis allopolyploids.</title>
        <authorList>
            <person name="Chen Z."/>
        </authorList>
    </citation>
    <scope>NUCLEOTIDE SEQUENCE [LARGE SCALE GENOMIC DNA]</scope>
    <source>
        <strain evidence="1">As9502</strain>
        <tissue evidence="1">Leaf</tissue>
    </source>
</reference>
<comment type="caution">
    <text evidence="1">The sequence shown here is derived from an EMBL/GenBank/DDBJ whole genome shotgun (WGS) entry which is preliminary data.</text>
</comment>
<proteinExistence type="predicted"/>
<evidence type="ECO:0000313" key="2">
    <source>
        <dbReference type="Proteomes" id="UP000694251"/>
    </source>
</evidence>
<sequence>MPKSKAQSTSSWVWPAVELPRRWCCSESFEAASFHRSGGSSTICIGIENDRRMEDLHRSWADRRRLIGIMRCPAIVDGGAEDLTRGMEQNTYPTRVFC</sequence>
<dbReference type="EMBL" id="JAEFBJ010000009">
    <property type="protein sequence ID" value="KAG7571856.1"/>
    <property type="molecule type" value="Genomic_DNA"/>
</dbReference>
<keyword evidence="2" id="KW-1185">Reference proteome</keyword>